<evidence type="ECO:0000313" key="2">
    <source>
        <dbReference type="Proteomes" id="UP000324222"/>
    </source>
</evidence>
<dbReference type="AlphaFoldDB" id="A0A5B7G632"/>
<comment type="caution">
    <text evidence="1">The sequence shown here is derived from an EMBL/GenBank/DDBJ whole genome shotgun (WGS) entry which is preliminary data.</text>
</comment>
<gene>
    <name evidence="1" type="ORF">E2C01_046827</name>
</gene>
<accession>A0A5B7G632</accession>
<dbReference type="EMBL" id="VSRR010011268">
    <property type="protein sequence ID" value="MPC52945.1"/>
    <property type="molecule type" value="Genomic_DNA"/>
</dbReference>
<reference evidence="1 2" key="1">
    <citation type="submission" date="2019-05" db="EMBL/GenBank/DDBJ databases">
        <title>Another draft genome of Portunus trituberculatus and its Hox gene families provides insights of decapod evolution.</title>
        <authorList>
            <person name="Jeong J.-H."/>
            <person name="Song I."/>
            <person name="Kim S."/>
            <person name="Choi T."/>
            <person name="Kim D."/>
            <person name="Ryu S."/>
            <person name="Kim W."/>
        </authorList>
    </citation>
    <scope>NUCLEOTIDE SEQUENCE [LARGE SCALE GENOMIC DNA]</scope>
    <source>
        <tissue evidence="1">Muscle</tissue>
    </source>
</reference>
<protein>
    <submittedName>
        <fullName evidence="1">Uncharacterized protein</fullName>
    </submittedName>
</protein>
<name>A0A5B7G632_PORTR</name>
<keyword evidence="2" id="KW-1185">Reference proteome</keyword>
<evidence type="ECO:0000313" key="1">
    <source>
        <dbReference type="EMBL" id="MPC52945.1"/>
    </source>
</evidence>
<organism evidence="1 2">
    <name type="scientific">Portunus trituberculatus</name>
    <name type="common">Swimming crab</name>
    <name type="synonym">Neptunus trituberculatus</name>
    <dbReference type="NCBI Taxonomy" id="210409"/>
    <lineage>
        <taxon>Eukaryota</taxon>
        <taxon>Metazoa</taxon>
        <taxon>Ecdysozoa</taxon>
        <taxon>Arthropoda</taxon>
        <taxon>Crustacea</taxon>
        <taxon>Multicrustacea</taxon>
        <taxon>Malacostraca</taxon>
        <taxon>Eumalacostraca</taxon>
        <taxon>Eucarida</taxon>
        <taxon>Decapoda</taxon>
        <taxon>Pleocyemata</taxon>
        <taxon>Brachyura</taxon>
        <taxon>Eubrachyura</taxon>
        <taxon>Portunoidea</taxon>
        <taxon>Portunidae</taxon>
        <taxon>Portuninae</taxon>
        <taxon>Portunus</taxon>
    </lineage>
</organism>
<proteinExistence type="predicted"/>
<sequence>MLLSGQGPIPLWKVLQGSVSSLPGWYTCCQGRACARQGPNPPWKVHATRQCVPPSLDGPTCFKGRAGAGGVHFLRGGCSETLSLSVQEEPVSCRRLGGGGGGGGCRGFRLRDASAGASLTRPPLCDELAPVKRMWLFQVRSPQMEGRRCKTCGGTCSIS</sequence>
<dbReference type="Proteomes" id="UP000324222">
    <property type="component" value="Unassembled WGS sequence"/>
</dbReference>